<comment type="similarity">
    <text evidence="1 3">Belongs to the short-chain dehydrogenases/reductases (SDR) family.</text>
</comment>
<dbReference type="OrthoDB" id="822355at2"/>
<evidence type="ECO:0000256" key="2">
    <source>
        <dbReference type="ARBA" id="ARBA00023002"/>
    </source>
</evidence>
<dbReference type="GO" id="GO:0016020">
    <property type="term" value="C:membrane"/>
    <property type="evidence" value="ECO:0007669"/>
    <property type="project" value="TreeGrafter"/>
</dbReference>
<sequence length="339" mass="36755">MIVGMLTRTIKLATLAGAAWYVAKKVRRRMHSADLAGQVVLITGGSRGLGLALARELAARGARIAICARKAEHLENTQQEFAVYDYPMFTCQADVTVPDQVNEMMEKVVQHYGRLDMVINNAGTMLLGPDQVMSITDYKNVMEANCWSALYTTKAATPYFKAQGAGYIVNICSIGGKISVPHMLPYSVSKFAMVGLSQGLASELDRDNIVVTTVIPNLMRTGSPRNIDIKGNHRAEYAWFKLANAFPLLSQGAETAAKRIVDGIARRDREITLSLTAKLAIALQALAPELISAGTRLAGRVMPASNDTTVKKGYESESVVTRGVTGGKKNADTLKFNQQ</sequence>
<dbReference type="PRINTS" id="PR00081">
    <property type="entry name" value="GDHRDH"/>
</dbReference>
<evidence type="ECO:0000313" key="5">
    <source>
        <dbReference type="Proteomes" id="UP000239711"/>
    </source>
</evidence>
<protein>
    <submittedName>
        <fullName evidence="4">Ketoacyl reductase</fullName>
    </submittedName>
</protein>
<keyword evidence="2" id="KW-0560">Oxidoreductase</keyword>
<dbReference type="Pfam" id="PF00106">
    <property type="entry name" value="adh_short"/>
    <property type="match status" value="1"/>
</dbReference>
<organism evidence="4 5">
    <name type="scientific">Sphingobacterium haloxyli</name>
    <dbReference type="NCBI Taxonomy" id="2100533"/>
    <lineage>
        <taxon>Bacteria</taxon>
        <taxon>Pseudomonadati</taxon>
        <taxon>Bacteroidota</taxon>
        <taxon>Sphingobacteriia</taxon>
        <taxon>Sphingobacteriales</taxon>
        <taxon>Sphingobacteriaceae</taxon>
        <taxon>Sphingobacterium</taxon>
    </lineage>
</organism>
<comment type="caution">
    <text evidence="4">The sequence shown here is derived from an EMBL/GenBank/DDBJ whole genome shotgun (WGS) entry which is preliminary data.</text>
</comment>
<dbReference type="EMBL" id="PVBQ01000019">
    <property type="protein sequence ID" value="PRD45563.1"/>
    <property type="molecule type" value="Genomic_DNA"/>
</dbReference>
<dbReference type="Proteomes" id="UP000239711">
    <property type="component" value="Unassembled WGS sequence"/>
</dbReference>
<dbReference type="PANTHER" id="PTHR44196">
    <property type="entry name" value="DEHYDROGENASE/REDUCTASE SDR FAMILY MEMBER 7B"/>
    <property type="match status" value="1"/>
</dbReference>
<dbReference type="PANTHER" id="PTHR44196:SF1">
    <property type="entry name" value="DEHYDROGENASE_REDUCTASE SDR FAMILY MEMBER 7B"/>
    <property type="match status" value="1"/>
</dbReference>
<dbReference type="PRINTS" id="PR00080">
    <property type="entry name" value="SDRFAMILY"/>
</dbReference>
<evidence type="ECO:0000313" key="4">
    <source>
        <dbReference type="EMBL" id="PRD45563.1"/>
    </source>
</evidence>
<gene>
    <name evidence="4" type="ORF">C5745_17790</name>
</gene>
<dbReference type="InterPro" id="IPR002347">
    <property type="entry name" value="SDR_fam"/>
</dbReference>
<dbReference type="SUPFAM" id="SSF51735">
    <property type="entry name" value="NAD(P)-binding Rossmann-fold domains"/>
    <property type="match status" value="1"/>
</dbReference>
<dbReference type="PROSITE" id="PS00061">
    <property type="entry name" value="ADH_SHORT"/>
    <property type="match status" value="1"/>
</dbReference>
<dbReference type="InterPro" id="IPR020904">
    <property type="entry name" value="Sc_DH/Rdtase_CS"/>
</dbReference>
<evidence type="ECO:0000256" key="3">
    <source>
        <dbReference type="RuleBase" id="RU000363"/>
    </source>
</evidence>
<accession>A0A2S9IYF9</accession>
<name>A0A2S9IYF9_9SPHI</name>
<evidence type="ECO:0000256" key="1">
    <source>
        <dbReference type="ARBA" id="ARBA00006484"/>
    </source>
</evidence>
<dbReference type="RefSeq" id="WP_105718364.1">
    <property type="nucleotide sequence ID" value="NZ_PVBQ01000019.1"/>
</dbReference>
<reference evidence="4 5" key="1">
    <citation type="submission" date="2018-02" db="EMBL/GenBank/DDBJ databases">
        <title>The draft genome of Sphingobacterium sp. 5JN-11.</title>
        <authorList>
            <person name="Liu L."/>
            <person name="Li L."/>
            <person name="Liang L."/>
            <person name="Zhang X."/>
            <person name="Wang T."/>
        </authorList>
    </citation>
    <scope>NUCLEOTIDE SEQUENCE [LARGE SCALE GENOMIC DNA]</scope>
    <source>
        <strain evidence="4 5">5JN-11</strain>
    </source>
</reference>
<keyword evidence="5" id="KW-1185">Reference proteome</keyword>
<dbReference type="GO" id="GO:0016491">
    <property type="term" value="F:oxidoreductase activity"/>
    <property type="evidence" value="ECO:0007669"/>
    <property type="project" value="UniProtKB-KW"/>
</dbReference>
<proteinExistence type="inferred from homology"/>
<dbReference type="AlphaFoldDB" id="A0A2S9IYF9"/>
<dbReference type="Gene3D" id="3.40.50.720">
    <property type="entry name" value="NAD(P)-binding Rossmann-like Domain"/>
    <property type="match status" value="1"/>
</dbReference>
<dbReference type="InterPro" id="IPR036291">
    <property type="entry name" value="NAD(P)-bd_dom_sf"/>
</dbReference>